<dbReference type="EMBL" id="LR797270">
    <property type="protein sequence ID" value="CAB4198698.1"/>
    <property type="molecule type" value="Genomic_DNA"/>
</dbReference>
<gene>
    <name evidence="3" type="ORF">UFOVP1307_219</name>
    <name evidence="1" type="ORF">UFOVP651_127</name>
    <name evidence="2" type="ORF">UFOVP902_206</name>
</gene>
<sequence length="1291" mass="132486">MGRQLKLAQVESEILQYSSSANFPQPTGSIKYLYLDQSANTLYRWDALSGLNGEYVLLNSATTPPTSGSAEGELYFADLVTSARLMPCTYNNGISGSGATLISTGSIALGQFNQPGKIDNTTPLADDIILVRSETAALRNGLYSITDLGSPTSSFVLTRVSYYDTGSEIYPSQITGLRGTTGANQTYIQQTPNPIVGSSSIIFSQSPSTSTQTLPILFIDTVTTAPLPLSTYATGSTYVGFPGAGATLTATASGALGVIGGVTASSGVRLLAVSESNPVRNGSYTVTAPGSATTPWKLTRIDYWTSMQPNIKEFVVSRFGATEYGSRYVLQSSSITPANIGISQSLIFQKYLYQASGSGGSSTPTFPFTGSAIITGSLTVTGSIVATTGFTGSLLGTASLASTASFVVTAQTASYVLNAVSSSFATTASYALNALSASYAPDTTFPYTGSAIISGSLNITGSLSVLTTPTTGNTVNFINFRMPDVAGGFFQLTNYSTSSGGFVPTIRSFHPTTGTGTGLQLIAQIGNDGTTNANPAMTFNVMSQSSAAGQIRNRPLFTWENNNTSSMALTTVGLAIGTNLLTPSASLHINNTSSFNSFLVEDDTRPDSTPFVINNTGNVGIGITTPTQRLQLIPTSSLSIGGTNLSGSALLIGTPNAGLGFDGNEIAVTGSDLYIANLSPNNIRFSTNQTPRLLISASGNVGIGTLTPLALLDVNGNVKIGLSTTASGTYSHAEGRETIASGNYSHAEGYQTTASGLYSHTEGNGAQTLGNYSHAEGYYTTASGNYSHAEGYLSFTSGSYSHAEGYGTIASGSYSHAEGRETIASGIASHAEGLSTTASGNYSHAEGYYTVTSGSFQHVQGQFNLSSSIQSAFILGNGTSESTRSNLIFAAGSTVQITGSLNVSGSITGSLQGTASFATSASWAPSVSPFPFTGSALITGSLGVTGSLSITGSTSSDLVRITQTGTGNAFVVEDSTNPDSTPFVIDNAGKVGIGTTTPTTPLDIVGTGAIVVANFKSTTTQGTLIDLDTATTSSYSGIRFYTSGSFGGAITYQPTGDYIQIGNNWVSGSEAASFDLTNKRVGIGKSTPTATLDITGSVLVTGSVSITQNISASRASISSSDGTVSGSSLTVYGSGSALPVFTVQGSQGQLFTVTDSLSGSLFSVNDISGTPVLNVFSDSTTLMGNFQDPMLITTAKTVQTNSGSFVVYSLPTASYDTAFFEYSIRSGSNARAGTIMAIQSGSAVNFTETTTTDFGSTSAVSFAVIVTGSNMALTGSSTSGAWTTKCIVRGI</sequence>
<protein>
    <submittedName>
        <fullName evidence="1">LbR_YadA-like domain containing protein</fullName>
    </submittedName>
</protein>
<dbReference type="EMBL" id="LR796859">
    <property type="protein sequence ID" value="CAB4171145.1"/>
    <property type="molecule type" value="Genomic_DNA"/>
</dbReference>
<dbReference type="CDD" id="cd12820">
    <property type="entry name" value="LbR_YadA-like"/>
    <property type="match status" value="1"/>
</dbReference>
<accession>A0A6J5N9Q0</accession>
<dbReference type="Gene3D" id="2.150.10.10">
    <property type="entry name" value="Serralysin-like metalloprotease, C-terminal"/>
    <property type="match status" value="1"/>
</dbReference>
<organism evidence="1">
    <name type="scientific">uncultured Caudovirales phage</name>
    <dbReference type="NCBI Taxonomy" id="2100421"/>
    <lineage>
        <taxon>Viruses</taxon>
        <taxon>Duplodnaviria</taxon>
        <taxon>Heunggongvirae</taxon>
        <taxon>Uroviricota</taxon>
        <taxon>Caudoviricetes</taxon>
        <taxon>Peduoviridae</taxon>
        <taxon>Maltschvirus</taxon>
        <taxon>Maltschvirus maltsch</taxon>
    </lineage>
</organism>
<dbReference type="SUPFAM" id="SSF101967">
    <property type="entry name" value="Adhesin YadA, collagen-binding domain"/>
    <property type="match status" value="2"/>
</dbReference>
<proteinExistence type="predicted"/>
<dbReference type="InterPro" id="IPR011049">
    <property type="entry name" value="Serralysin-like_metalloprot_C"/>
</dbReference>
<evidence type="ECO:0000313" key="3">
    <source>
        <dbReference type="EMBL" id="CAB4198698.1"/>
    </source>
</evidence>
<name>A0A6J5N9Q0_9CAUD</name>
<evidence type="ECO:0000313" key="2">
    <source>
        <dbReference type="EMBL" id="CAB4171145.1"/>
    </source>
</evidence>
<evidence type="ECO:0000313" key="1">
    <source>
        <dbReference type="EMBL" id="CAB4155232.1"/>
    </source>
</evidence>
<reference evidence="1" key="1">
    <citation type="submission" date="2020-04" db="EMBL/GenBank/DDBJ databases">
        <authorList>
            <person name="Chiriac C."/>
            <person name="Salcher M."/>
            <person name="Ghai R."/>
            <person name="Kavagutti S V."/>
        </authorList>
    </citation>
    <scope>NUCLEOTIDE SEQUENCE</scope>
</reference>
<dbReference type="EMBL" id="LR796625">
    <property type="protein sequence ID" value="CAB4155232.1"/>
    <property type="molecule type" value="Genomic_DNA"/>
</dbReference>